<proteinExistence type="inferred from homology"/>
<keyword evidence="11" id="KW-1185">Reference proteome</keyword>
<feature type="domain" description="PABS" evidence="7">
    <location>
        <begin position="7"/>
        <end position="249"/>
    </location>
</feature>
<dbReference type="Pfam" id="PF01564">
    <property type="entry name" value="Spermine_synth"/>
    <property type="match status" value="1"/>
</dbReference>
<dbReference type="Proteomes" id="UP001195724">
    <property type="component" value="Unassembled WGS sequence"/>
</dbReference>
<comment type="catalytic activity">
    <reaction evidence="5">
        <text>S-adenosyl 3-(methylsulfanyl)propylamine + putrescine = S-methyl-5'-thioadenosine + spermidine + H(+)</text>
        <dbReference type="Rhea" id="RHEA:12721"/>
        <dbReference type="ChEBI" id="CHEBI:15378"/>
        <dbReference type="ChEBI" id="CHEBI:17509"/>
        <dbReference type="ChEBI" id="CHEBI:57443"/>
        <dbReference type="ChEBI" id="CHEBI:57834"/>
        <dbReference type="ChEBI" id="CHEBI:326268"/>
        <dbReference type="EC" id="2.5.1.16"/>
    </reaction>
</comment>
<dbReference type="GO" id="GO:0008295">
    <property type="term" value="P:spermidine biosynthetic process"/>
    <property type="evidence" value="ECO:0007669"/>
    <property type="project" value="UniProtKB-UniRule"/>
</dbReference>
<keyword evidence="2 5" id="KW-0808">Transferase</keyword>
<keyword evidence="5" id="KW-0745">Spermidine biosynthesis</keyword>
<organism evidence="9 10">
    <name type="scientific">Saccharothrix algeriensis</name>
    <dbReference type="NCBI Taxonomy" id="173560"/>
    <lineage>
        <taxon>Bacteria</taxon>
        <taxon>Bacillati</taxon>
        <taxon>Actinomycetota</taxon>
        <taxon>Actinomycetes</taxon>
        <taxon>Pseudonocardiales</taxon>
        <taxon>Pseudonocardiaceae</taxon>
        <taxon>Saccharothrix</taxon>
    </lineage>
</organism>
<evidence type="ECO:0000313" key="9">
    <source>
        <dbReference type="EMBL" id="QTR02596.1"/>
    </source>
</evidence>
<feature type="active site" description="Proton acceptor" evidence="5 6">
    <location>
        <position position="163"/>
    </location>
</feature>
<dbReference type="InterPro" id="IPR037163">
    <property type="entry name" value="Spermidine_synt_N_sf"/>
</dbReference>
<dbReference type="InterPro" id="IPR001045">
    <property type="entry name" value="Spermi_synthase"/>
</dbReference>
<dbReference type="GO" id="GO:0008168">
    <property type="term" value="F:methyltransferase activity"/>
    <property type="evidence" value="ECO:0007669"/>
    <property type="project" value="UniProtKB-KW"/>
</dbReference>
<dbReference type="InterPro" id="IPR030374">
    <property type="entry name" value="PABS"/>
</dbReference>
<dbReference type="Proteomes" id="UP000671828">
    <property type="component" value="Chromosome"/>
</dbReference>
<feature type="binding site" evidence="5">
    <location>
        <position position="36"/>
    </location>
    <ligand>
        <name>S-methyl-5'-thioadenosine</name>
        <dbReference type="ChEBI" id="CHEBI:17509"/>
    </ligand>
</feature>
<evidence type="ECO:0000256" key="2">
    <source>
        <dbReference type="ARBA" id="ARBA00022679"/>
    </source>
</evidence>
<name>A0A8T8HVU1_9PSEU</name>
<evidence type="ECO:0000256" key="3">
    <source>
        <dbReference type="ARBA" id="ARBA00023115"/>
    </source>
</evidence>
<dbReference type="PANTHER" id="PTHR43317">
    <property type="entry name" value="THERMOSPERMINE SYNTHASE ACAULIS5"/>
    <property type="match status" value="1"/>
</dbReference>
<evidence type="ECO:0000256" key="6">
    <source>
        <dbReference type="PROSITE-ProRule" id="PRU00354"/>
    </source>
</evidence>
<feature type="binding site" evidence="5">
    <location>
        <begin position="145"/>
        <end position="146"/>
    </location>
    <ligand>
        <name>S-methyl-5'-thioadenosine</name>
        <dbReference type="ChEBI" id="CHEBI:17509"/>
    </ligand>
</feature>
<evidence type="ECO:0000313" key="10">
    <source>
        <dbReference type="Proteomes" id="UP000671828"/>
    </source>
</evidence>
<comment type="catalytic activity">
    <reaction evidence="4">
        <text>S-adenosyl 3-(methylsulfanyl)propylamine + spermidine = thermospermine + S-methyl-5'-thioadenosine + H(+)</text>
        <dbReference type="Rhea" id="RHEA:30515"/>
        <dbReference type="ChEBI" id="CHEBI:15378"/>
        <dbReference type="ChEBI" id="CHEBI:17509"/>
        <dbReference type="ChEBI" id="CHEBI:57443"/>
        <dbReference type="ChEBI" id="CHEBI:57834"/>
        <dbReference type="ChEBI" id="CHEBI:59903"/>
        <dbReference type="EC" id="2.5.1.79"/>
    </reaction>
</comment>
<dbReference type="GO" id="GO:0010487">
    <property type="term" value="F:thermospermine synthase activity"/>
    <property type="evidence" value="ECO:0007669"/>
    <property type="project" value="UniProtKB-EC"/>
</dbReference>
<dbReference type="RefSeq" id="WP_204844806.1">
    <property type="nucleotide sequence ID" value="NZ_JAFBCL010000001.1"/>
</dbReference>
<dbReference type="Gene3D" id="2.30.140.10">
    <property type="entry name" value="Spermidine synthase, tetramerisation domain"/>
    <property type="match status" value="1"/>
</dbReference>
<feature type="binding site" evidence="5">
    <location>
        <position position="172"/>
    </location>
    <ligand>
        <name>S-methyl-5'-thioadenosine</name>
        <dbReference type="ChEBI" id="CHEBI:17509"/>
    </ligand>
</feature>
<evidence type="ECO:0000259" key="7">
    <source>
        <dbReference type="PROSITE" id="PS51006"/>
    </source>
</evidence>
<comment type="pathway">
    <text evidence="5">Amine and polyamine biosynthesis; spermidine biosynthesis; spermidine from putrescine: step 1/1.</text>
</comment>
<dbReference type="HAMAP" id="MF_00198">
    <property type="entry name" value="Spermidine_synth"/>
    <property type="match status" value="1"/>
</dbReference>
<dbReference type="PROSITE" id="PS51006">
    <property type="entry name" value="PABS_2"/>
    <property type="match status" value="1"/>
</dbReference>
<accession>A0A8T8HVU1</accession>
<sequence length="312" mass="33383">MIELGGSRWTFEEIAPGEAHCHRVVEVVAVERSAVQRIEVLETESYGRGLFLDGRVQHVAADEYLYSEALVHPAMTLLGGRAARVLCVGAGPGGVVRELLGYPGVGEVVQVEIDTAVLDLARRHLPHSPAAANAADPRFRLVVADALAYLERGDEPFDLVVNDLSEPFDGSPAARLFGAEALRLVRSRLRPGGLYASWAGSAGPRSWALAARIAAEVRSVFPHTCEYVVHTQSYGTVWLDVIGATAPVDPLAPTPARIDGQLAETLRAPTRFYDGITHHHMFHVPKDIRAALAEPGDASTPIGLAVKVGGTS</sequence>
<evidence type="ECO:0000313" key="8">
    <source>
        <dbReference type="EMBL" id="MBM7814242.1"/>
    </source>
</evidence>
<evidence type="ECO:0000256" key="1">
    <source>
        <dbReference type="ARBA" id="ARBA00007867"/>
    </source>
</evidence>
<evidence type="ECO:0000313" key="11">
    <source>
        <dbReference type="Proteomes" id="UP001195724"/>
    </source>
</evidence>
<dbReference type="EC" id="2.5.1.16" evidence="5"/>
<evidence type="ECO:0000256" key="4">
    <source>
        <dbReference type="ARBA" id="ARBA00048874"/>
    </source>
</evidence>
<dbReference type="PANTHER" id="PTHR43317:SF1">
    <property type="entry name" value="THERMOSPERMINE SYNTHASE ACAULIS5"/>
    <property type="match status" value="1"/>
</dbReference>
<dbReference type="EMBL" id="CP072788">
    <property type="protein sequence ID" value="QTR02596.1"/>
    <property type="molecule type" value="Genomic_DNA"/>
</dbReference>
<comment type="function">
    <text evidence="5">Catalyzes the irreversible transfer of a propylamine group from the amino donor S-adenosylmethioninamine (decarboxy-AdoMet) to putrescine (1,4-diaminobutane) to yield spermidine.</text>
</comment>
<dbReference type="Pfam" id="PF17284">
    <property type="entry name" value="Spermine_synt_N"/>
    <property type="match status" value="1"/>
</dbReference>
<dbReference type="AlphaFoldDB" id="A0A8T8HVU1"/>
<dbReference type="InterPro" id="IPR035246">
    <property type="entry name" value="Spermidine_synt_N"/>
</dbReference>
<keyword evidence="3 5" id="KW-0620">Polyamine biosynthesis</keyword>
<reference evidence="8 11" key="1">
    <citation type="submission" date="2021-01" db="EMBL/GenBank/DDBJ databases">
        <title>Sequencing the genomes of 1000 actinobacteria strains.</title>
        <authorList>
            <person name="Klenk H.-P."/>
        </authorList>
    </citation>
    <scope>NUCLEOTIDE SEQUENCE [LARGE SCALE GENOMIC DNA]</scope>
    <source>
        <strain evidence="8 11">DSM 44581</strain>
    </source>
</reference>
<comment type="similarity">
    <text evidence="1 5">Belongs to the spermidine/spermine synthase family.</text>
</comment>
<reference evidence="9" key="2">
    <citation type="submission" date="2021-04" db="EMBL/GenBank/DDBJ databases">
        <title>Saccharothrix algeriensis WGS.</title>
        <authorList>
            <person name="Stuskova K."/>
            <person name="Hakalova E."/>
            <person name="Tebbal A.B."/>
            <person name="Eichmeier A."/>
        </authorList>
    </citation>
    <scope>NUCLEOTIDE SEQUENCE</scope>
    <source>
        <strain evidence="9">NRRL B-24137</strain>
    </source>
</reference>
<comment type="subunit">
    <text evidence="5">Homodimer or homotetramer.</text>
</comment>
<evidence type="ECO:0000256" key="5">
    <source>
        <dbReference type="HAMAP-Rule" id="MF_00198"/>
    </source>
</evidence>
<dbReference type="SUPFAM" id="SSF53335">
    <property type="entry name" value="S-adenosyl-L-methionine-dependent methyltransferases"/>
    <property type="match status" value="1"/>
</dbReference>
<dbReference type="CDD" id="cd02440">
    <property type="entry name" value="AdoMet_MTases"/>
    <property type="match status" value="1"/>
</dbReference>
<dbReference type="Gene3D" id="3.40.50.150">
    <property type="entry name" value="Vaccinia Virus protein VP39"/>
    <property type="match status" value="1"/>
</dbReference>
<gene>
    <name evidence="5" type="primary">speE</name>
    <name evidence="9" type="ORF">J7S33_26455</name>
    <name evidence="8" type="ORF">JOE68_005107</name>
</gene>
<dbReference type="GO" id="GO:0004766">
    <property type="term" value="F:spermidine synthase activity"/>
    <property type="evidence" value="ECO:0007669"/>
    <property type="project" value="UniProtKB-UniRule"/>
</dbReference>
<protein>
    <recommendedName>
        <fullName evidence="5">Polyamine aminopropyltransferase</fullName>
    </recommendedName>
    <alternativeName>
        <fullName evidence="5">Putrescine aminopropyltransferase</fullName>
        <shortName evidence="5">PAPT</shortName>
    </alternativeName>
    <alternativeName>
        <fullName evidence="5">Spermidine synthase</fullName>
        <shortName evidence="5">SPDS</shortName>
        <shortName evidence="5">SPDSY</shortName>
        <ecNumber evidence="5">2.5.1.16</ecNumber>
    </alternativeName>
</protein>
<dbReference type="InterPro" id="IPR029063">
    <property type="entry name" value="SAM-dependent_MTases_sf"/>
</dbReference>
<feature type="binding site" evidence="5">
    <location>
        <position position="112"/>
    </location>
    <ligand>
        <name>S-methyl-5'-thioadenosine</name>
        <dbReference type="ChEBI" id="CHEBI:17509"/>
    </ligand>
</feature>
<dbReference type="EMBL" id="JAFBCL010000001">
    <property type="protein sequence ID" value="MBM7814242.1"/>
    <property type="molecule type" value="Genomic_DNA"/>
</dbReference>
<keyword evidence="9" id="KW-0489">Methyltransferase</keyword>
<dbReference type="GO" id="GO:0032259">
    <property type="term" value="P:methylation"/>
    <property type="evidence" value="ECO:0007669"/>
    <property type="project" value="UniProtKB-KW"/>
</dbReference>
<comment type="caution">
    <text evidence="5">Lacks conserved residue(s) required for the propagation of feature annotation.</text>
</comment>